<feature type="transmembrane region" description="Helical" evidence="1">
    <location>
        <begin position="187"/>
        <end position="206"/>
    </location>
</feature>
<accession>A0A428U0J0</accession>
<dbReference type="Proteomes" id="UP000287144">
    <property type="component" value="Unassembled WGS sequence"/>
</dbReference>
<proteinExistence type="predicted"/>
<organism evidence="2 3">
    <name type="scientific">Fusarium oligoseptatum</name>
    <dbReference type="NCBI Taxonomy" id="2604345"/>
    <lineage>
        <taxon>Eukaryota</taxon>
        <taxon>Fungi</taxon>
        <taxon>Dikarya</taxon>
        <taxon>Ascomycota</taxon>
        <taxon>Pezizomycotina</taxon>
        <taxon>Sordariomycetes</taxon>
        <taxon>Hypocreomycetidae</taxon>
        <taxon>Hypocreales</taxon>
        <taxon>Nectriaceae</taxon>
        <taxon>Fusarium</taxon>
        <taxon>Fusarium solani species complex</taxon>
    </lineage>
</organism>
<keyword evidence="3" id="KW-1185">Reference proteome</keyword>
<reference evidence="2 3" key="1">
    <citation type="submission" date="2017-06" db="EMBL/GenBank/DDBJ databases">
        <title>Comparative genomic analysis of Ambrosia Fusariam Clade fungi.</title>
        <authorList>
            <person name="Stajich J.E."/>
            <person name="Carrillo J."/>
            <person name="Kijimoto T."/>
            <person name="Eskalen A."/>
            <person name="O'Donnell K."/>
            <person name="Kasson M."/>
        </authorList>
    </citation>
    <scope>NUCLEOTIDE SEQUENCE [LARGE SCALE GENOMIC DNA]</scope>
    <source>
        <strain evidence="2 3">NRRL62579</strain>
    </source>
</reference>
<evidence type="ECO:0000256" key="1">
    <source>
        <dbReference type="SAM" id="Phobius"/>
    </source>
</evidence>
<sequence>MAHAPILYSSHAQMPHTFVFPIPSISQPFSVLLPQTLGGYLYARQFKYLGMAVATSASTNASAASVSVIAGPYLGAQSLCQHPGLPPPFAPPPALPLGLTRSGLSLLAGPEIPGLVNIAALQECPGTFALQTSTSLQTYLHSSELGRSALHCLFTSKVHLYKEAGPSPLCVCDCVRVSTRLCHLQPVLLLLVVPLALALALGLRLWTYRVFKKRPRPGKAESHLASPLPYLPRQGLIPSRSPSVFVHKCASLRQTLPPAATTPTAVHHFSQKHSIPQPR</sequence>
<gene>
    <name evidence="2" type="ORF">CEP52_005073</name>
</gene>
<evidence type="ECO:0000313" key="2">
    <source>
        <dbReference type="EMBL" id="RSM07792.1"/>
    </source>
</evidence>
<keyword evidence="1" id="KW-0472">Membrane</keyword>
<evidence type="ECO:0000313" key="3">
    <source>
        <dbReference type="Proteomes" id="UP000287144"/>
    </source>
</evidence>
<keyword evidence="1" id="KW-0812">Transmembrane</keyword>
<dbReference type="EMBL" id="NKCK01000038">
    <property type="protein sequence ID" value="RSM07792.1"/>
    <property type="molecule type" value="Genomic_DNA"/>
</dbReference>
<name>A0A428U0J0_9HYPO</name>
<dbReference type="AlphaFoldDB" id="A0A428U0J0"/>
<comment type="caution">
    <text evidence="2">The sequence shown here is derived from an EMBL/GenBank/DDBJ whole genome shotgun (WGS) entry which is preliminary data.</text>
</comment>
<protein>
    <submittedName>
        <fullName evidence="2">Uncharacterized protein</fullName>
    </submittedName>
</protein>
<keyword evidence="1" id="KW-1133">Transmembrane helix</keyword>